<evidence type="ECO:0000256" key="1">
    <source>
        <dbReference type="SAM" id="Coils"/>
    </source>
</evidence>
<organism evidence="2">
    <name type="scientific">uncultured organism MedDCM-OCT-S04-C188</name>
    <dbReference type="NCBI Taxonomy" id="743612"/>
    <lineage>
        <taxon>unclassified sequences</taxon>
        <taxon>environmental samples</taxon>
    </lineage>
</organism>
<name>D6PJ28_9ZZZZ</name>
<dbReference type="EMBL" id="GU943089">
    <property type="protein sequence ID" value="ADD95729.1"/>
    <property type="molecule type" value="Genomic_DNA"/>
</dbReference>
<evidence type="ECO:0000313" key="2">
    <source>
        <dbReference type="EMBL" id="ADD95729.1"/>
    </source>
</evidence>
<accession>D6PJ28</accession>
<dbReference type="AlphaFoldDB" id="D6PJ28"/>
<keyword evidence="1" id="KW-0175">Coiled coil</keyword>
<proteinExistence type="predicted"/>
<reference evidence="2" key="1">
    <citation type="journal article" date="2010" name="ISME J.">
        <title>Metagenome of the Mediterranean deep chlorophyll maximum studied by direct and fosmid library 454 pyrosequencing.</title>
        <authorList>
            <person name="Ghai R."/>
            <person name="Martin-Cuadrado A.B."/>
            <person name="Molto A.G."/>
            <person name="Heredia I.G."/>
            <person name="Cabrera R."/>
            <person name="Martin J."/>
            <person name="Verdu M."/>
            <person name="Deschamps P."/>
            <person name="Moreira D."/>
            <person name="Lopez-Garcia P."/>
            <person name="Mira A."/>
            <person name="Rodriguez-Valera F."/>
        </authorList>
    </citation>
    <scope>NUCLEOTIDE SEQUENCE</scope>
</reference>
<sequence length="137" mass="15345">MPTPEGATGEKLYKLLKVQILFEDVKDRIEDLDRNVDGAQRNLAALREMSAVVRDSLLVRINDQLMVTTKRVDRVFLSNEKSSTSLSILQYMVAGIVAFAVLDRLIGQWSIADTVLEGIADQVWWSPAFFLFPSSLG</sequence>
<feature type="coiled-coil region" evidence="1">
    <location>
        <begin position="22"/>
        <end position="49"/>
    </location>
</feature>
<protein>
    <submittedName>
        <fullName evidence="2">Uncharacterized protein</fullName>
    </submittedName>
</protein>